<evidence type="ECO:0000313" key="2">
    <source>
        <dbReference type="Proteomes" id="UP000772591"/>
    </source>
</evidence>
<keyword evidence="2" id="KW-1185">Reference proteome</keyword>
<sequence>MIFTTPLYAEDAEKILAEVVNQQQQQLPIMLDLATRIDNITYADRTVHYKLTLSGYEGRPGEQAYYQSYLAQQINKSLCSQTAYLLILALGNKITYQYNSADLKNIAEVTLAPGDCKS</sequence>
<dbReference type="EMBL" id="JADEVO010000025">
    <property type="protein sequence ID" value="MBN3967031.1"/>
    <property type="molecule type" value="Genomic_DNA"/>
</dbReference>
<proteinExistence type="predicted"/>
<evidence type="ECO:0000313" key="1">
    <source>
        <dbReference type="EMBL" id="MBN3967031.1"/>
    </source>
</evidence>
<accession>A0ABS3AJM5</accession>
<comment type="caution">
    <text evidence="1">The sequence shown here is derived from an EMBL/GenBank/DDBJ whole genome shotgun (WGS) entry which is preliminary data.</text>
</comment>
<dbReference type="Proteomes" id="UP000772591">
    <property type="component" value="Unassembled WGS sequence"/>
</dbReference>
<dbReference type="Gene3D" id="3.30.300.250">
    <property type="match status" value="1"/>
</dbReference>
<reference evidence="1 2" key="1">
    <citation type="journal article" date="2021" name="Int. J. Syst. Evol. Microbiol.">
        <title>Pseudomonas piscium sp. nov., Pseudomonas pisciculturae sp. nov., Pseudomonas mucoides sp. nov. and Pseudomonas neuropathica sp. nov. isolated from rainbow trout.</title>
        <authorList>
            <person name="Duman M."/>
            <person name="Mulet M."/>
            <person name="Altun S."/>
            <person name="Saticioglu I.B."/>
            <person name="Gomila M."/>
            <person name="Lalucat J."/>
            <person name="Garcia-Valdes E."/>
        </authorList>
    </citation>
    <scope>NUCLEOTIDE SEQUENCE [LARGE SCALE GENOMIC DNA]</scope>
    <source>
        <strain evidence="1 2">LMG 28632</strain>
    </source>
</reference>
<gene>
    <name evidence="1" type="ORF">IMW75_17330</name>
</gene>
<name>A0ABS3AJM5_9PSED</name>
<organism evidence="1 2">
    <name type="scientific">Pseudomonas gregormendelii</name>
    <dbReference type="NCBI Taxonomy" id="1628277"/>
    <lineage>
        <taxon>Bacteria</taxon>
        <taxon>Pseudomonadati</taxon>
        <taxon>Pseudomonadota</taxon>
        <taxon>Gammaproteobacteria</taxon>
        <taxon>Pseudomonadales</taxon>
        <taxon>Pseudomonadaceae</taxon>
        <taxon>Pseudomonas</taxon>
    </lineage>
</organism>
<protein>
    <submittedName>
        <fullName evidence="1">Uncharacterized protein</fullName>
    </submittedName>
</protein>